<dbReference type="EMBL" id="CP122566">
    <property type="protein sequence ID" value="WGH94443.1"/>
    <property type="molecule type" value="Genomic_DNA"/>
</dbReference>
<feature type="region of interest" description="Disordered" evidence="1">
    <location>
        <begin position="142"/>
        <end position="200"/>
    </location>
</feature>
<evidence type="ECO:0000313" key="3">
    <source>
        <dbReference type="Proteomes" id="UP001224674"/>
    </source>
</evidence>
<reference evidence="2 3" key="1">
    <citation type="submission" date="2023-03" db="EMBL/GenBank/DDBJ databases">
        <title>Complete genome sequences of several Auritidibacter ignavus strains isolated from ear infections.</title>
        <authorList>
            <person name="Baehr T."/>
            <person name="Baumhoegger A.M."/>
        </authorList>
    </citation>
    <scope>NUCLEOTIDE SEQUENCE [LARGE SCALE GENOMIC DNA]</scope>
    <source>
        <strain evidence="2 3">BABAE-6</strain>
    </source>
</reference>
<dbReference type="RefSeq" id="WP_233242737.1">
    <property type="nucleotide sequence ID" value="NZ_CP122565.1"/>
</dbReference>
<evidence type="ECO:0000256" key="1">
    <source>
        <dbReference type="SAM" id="MobiDB-lite"/>
    </source>
</evidence>
<keyword evidence="3" id="KW-1185">Reference proteome</keyword>
<proteinExistence type="predicted"/>
<dbReference type="Pfam" id="PF11228">
    <property type="entry name" value="DUF3027"/>
    <property type="match status" value="1"/>
</dbReference>
<feature type="compositionally biased region" description="Basic and acidic residues" evidence="1">
    <location>
        <begin position="163"/>
        <end position="177"/>
    </location>
</feature>
<evidence type="ECO:0000313" key="2">
    <source>
        <dbReference type="EMBL" id="WGH94443.1"/>
    </source>
</evidence>
<organism evidence="2 3">
    <name type="scientific">Auritidibacter ignavus</name>
    <dbReference type="NCBI Taxonomy" id="678932"/>
    <lineage>
        <taxon>Bacteria</taxon>
        <taxon>Bacillati</taxon>
        <taxon>Actinomycetota</taxon>
        <taxon>Actinomycetes</taxon>
        <taxon>Micrococcales</taxon>
        <taxon>Micrococcaceae</taxon>
        <taxon>Auritidibacter</taxon>
    </lineage>
</organism>
<gene>
    <name evidence="2" type="ORF">QDX21_06610</name>
</gene>
<dbReference type="AlphaFoldDB" id="A0AAJ6AJ30"/>
<sequence length="200" mass="22245">MISMPKVVADVTVNPEDGTAFPVFGPPRRRIRRPRHDELLIEAVEVARSALLEITHPAELGDHLSAEMDDERLATHRFVAQLPGYRGWNWFVTVARAPRSKTITVCELGLLPGEDALLAPEWVPWEQRASEEERIRLKAIADGEDPQQALKAAGFEPEAGGTDAEHSDSADKPRQDIAQDIEASQKQSEAKEKKKKKNNA</sequence>
<dbReference type="InterPro" id="IPR021391">
    <property type="entry name" value="DUF3027"/>
</dbReference>
<protein>
    <submittedName>
        <fullName evidence="2">DUF3027 domain-containing protein</fullName>
    </submittedName>
</protein>
<name>A0AAJ6AJ30_9MICC</name>
<dbReference type="Proteomes" id="UP001224674">
    <property type="component" value="Chromosome"/>
</dbReference>
<accession>A0AAJ6AJ30</accession>